<accession>A0A1M5ZU91</accession>
<organism evidence="1 2">
    <name type="scientific">Vibrio aerogenes CECT 7868</name>
    <dbReference type="NCBI Taxonomy" id="1216006"/>
    <lineage>
        <taxon>Bacteria</taxon>
        <taxon>Pseudomonadati</taxon>
        <taxon>Pseudomonadota</taxon>
        <taxon>Gammaproteobacteria</taxon>
        <taxon>Vibrionales</taxon>
        <taxon>Vibrionaceae</taxon>
        <taxon>Vibrio</taxon>
    </lineage>
</organism>
<keyword evidence="2" id="KW-1185">Reference proteome</keyword>
<dbReference type="EMBL" id="FQXZ01000037">
    <property type="protein sequence ID" value="SHI27782.1"/>
    <property type="molecule type" value="Genomic_DNA"/>
</dbReference>
<sequence>MGLICQCLPPLAFLFEQHPQAMIYTNLENKLIIWMCLVEQTYKGMNALVEAPMDGLSGLRNQIYPDQKMT</sequence>
<dbReference type="Proteomes" id="UP000184608">
    <property type="component" value="Unassembled WGS sequence"/>
</dbReference>
<dbReference type="AlphaFoldDB" id="A0A1M5ZU91"/>
<evidence type="ECO:0000313" key="2">
    <source>
        <dbReference type="Proteomes" id="UP000184608"/>
    </source>
</evidence>
<evidence type="ECO:0000313" key="1">
    <source>
        <dbReference type="EMBL" id="SHI27782.1"/>
    </source>
</evidence>
<gene>
    <name evidence="1" type="ORF">VA7868_03234</name>
</gene>
<dbReference type="STRING" id="1216006.VA7868_03234"/>
<reference evidence="1 2" key="1">
    <citation type="submission" date="2016-11" db="EMBL/GenBank/DDBJ databases">
        <authorList>
            <person name="Jaros S."/>
            <person name="Januszkiewicz K."/>
            <person name="Wedrychowicz H."/>
        </authorList>
    </citation>
    <scope>NUCLEOTIDE SEQUENCE [LARGE SCALE GENOMIC DNA]</scope>
    <source>
        <strain evidence="1 2">CECT 7868</strain>
    </source>
</reference>
<proteinExistence type="predicted"/>
<name>A0A1M5ZU91_9VIBR</name>
<protein>
    <submittedName>
        <fullName evidence="1">Uncharacterized protein</fullName>
    </submittedName>
</protein>